<reference evidence="1 2" key="1">
    <citation type="submission" date="2015-11" db="EMBL/GenBank/DDBJ databases">
        <title>Butyribacter intestini gen. nov., sp. nov., a butyric acid-producing bacterium of the family Lachnospiraceae isolated from the human faeces.</title>
        <authorList>
            <person name="Zou Y."/>
            <person name="Xue W."/>
            <person name="Luo G."/>
            <person name="Lv M."/>
        </authorList>
    </citation>
    <scope>NUCLEOTIDE SEQUENCE [LARGE SCALE GENOMIC DNA]</scope>
    <source>
        <strain evidence="1 2">ACET-33324</strain>
    </source>
</reference>
<dbReference type="RefSeq" id="WP_058352079.1">
    <property type="nucleotide sequence ID" value="NZ_CABMMD010000104.1"/>
</dbReference>
<dbReference type="EMBL" id="LNAM01000104">
    <property type="protein sequence ID" value="KSV59692.1"/>
    <property type="molecule type" value="Genomic_DNA"/>
</dbReference>
<keyword evidence="2" id="KW-1185">Reference proteome</keyword>
<proteinExistence type="predicted"/>
<dbReference type="Proteomes" id="UP000054874">
    <property type="component" value="Unassembled WGS sequence"/>
</dbReference>
<evidence type="ECO:0000313" key="1">
    <source>
        <dbReference type="EMBL" id="KSV59692.1"/>
    </source>
</evidence>
<dbReference type="AlphaFoldDB" id="A0A0V8QGV8"/>
<protein>
    <submittedName>
        <fullName evidence="1">Uncharacterized protein</fullName>
    </submittedName>
</protein>
<accession>A0A0V8QGV8</accession>
<comment type="caution">
    <text evidence="1">The sequence shown here is derived from an EMBL/GenBank/DDBJ whole genome shotgun (WGS) entry which is preliminary data.</text>
</comment>
<organism evidence="1 2">
    <name type="scientific">Acetivibrio ethanolgignens</name>
    <dbReference type="NCBI Taxonomy" id="290052"/>
    <lineage>
        <taxon>Bacteria</taxon>
        <taxon>Bacillati</taxon>
        <taxon>Bacillota</taxon>
        <taxon>Clostridia</taxon>
        <taxon>Eubacteriales</taxon>
        <taxon>Oscillospiraceae</taxon>
        <taxon>Acetivibrio</taxon>
    </lineage>
</organism>
<name>A0A0V8QGV8_9FIRM</name>
<gene>
    <name evidence="1" type="ORF">ASU35_18025</name>
</gene>
<evidence type="ECO:0000313" key="2">
    <source>
        <dbReference type="Proteomes" id="UP000054874"/>
    </source>
</evidence>
<sequence length="157" mass="19226">MKLCKANYEETKSVMVESIKKFIEYINEYCSEYAWLNDNMEKYVEESKGRVEGFIAEHNIDMEEWMKQKKYYDYKHIATDILNHIDDIHQKIIEVFIEPEMKYPAKVLEWMYDFRFFCYGDDIKGEFLSLYDQNERLKRYPYFDVSMKKPKCLGDFK</sequence>